<dbReference type="EMBL" id="CAADRA010007041">
    <property type="protein sequence ID" value="VFT98729.1"/>
    <property type="molecule type" value="Genomic_DNA"/>
</dbReference>
<comment type="similarity">
    <text evidence="1">Belongs to the sel-1 family.</text>
</comment>
<dbReference type="PANTHER" id="PTHR11102:SF147">
    <property type="entry name" value="SEL1L ADAPTOR SUBUNIT OF ERAD E3 UBIQUITIN LIGASE"/>
    <property type="match status" value="1"/>
</dbReference>
<evidence type="ECO:0000313" key="3">
    <source>
        <dbReference type="EMBL" id="VFT98729.1"/>
    </source>
</evidence>
<dbReference type="Gene3D" id="1.25.40.10">
    <property type="entry name" value="Tetratricopeptide repeat domain"/>
    <property type="match status" value="1"/>
</dbReference>
<evidence type="ECO:0000313" key="2">
    <source>
        <dbReference type="EMBL" id="KAF0686096.1"/>
    </source>
</evidence>
<dbReference type="GO" id="GO:0036503">
    <property type="term" value="P:ERAD pathway"/>
    <property type="evidence" value="ECO:0007669"/>
    <property type="project" value="TreeGrafter"/>
</dbReference>
<reference evidence="2" key="2">
    <citation type="submission" date="2019-06" db="EMBL/GenBank/DDBJ databases">
        <title>Genomics analysis of Aphanomyces spp. identifies a new class of oomycete effector associated with host adaptation.</title>
        <authorList>
            <person name="Gaulin E."/>
        </authorList>
    </citation>
    <scope>NUCLEOTIDE SEQUENCE</scope>
    <source>
        <strain evidence="2">CBS 578.67</strain>
    </source>
</reference>
<gene>
    <name evidence="3" type="primary">Aste57867_22061</name>
    <name evidence="2" type="ORF">As57867_021992</name>
    <name evidence="3" type="ORF">ASTE57867_22061</name>
</gene>
<evidence type="ECO:0000313" key="4">
    <source>
        <dbReference type="Proteomes" id="UP000332933"/>
    </source>
</evidence>
<proteinExistence type="inferred from homology"/>
<dbReference type="OrthoDB" id="2384430at2759"/>
<dbReference type="PANTHER" id="PTHR11102">
    <property type="entry name" value="SEL-1-LIKE PROTEIN"/>
    <property type="match status" value="1"/>
</dbReference>
<dbReference type="InterPro" id="IPR006597">
    <property type="entry name" value="Sel1-like"/>
</dbReference>
<keyword evidence="4" id="KW-1185">Reference proteome</keyword>
<reference evidence="3 4" key="1">
    <citation type="submission" date="2019-03" db="EMBL/GenBank/DDBJ databases">
        <authorList>
            <person name="Gaulin E."/>
            <person name="Dumas B."/>
        </authorList>
    </citation>
    <scope>NUCLEOTIDE SEQUENCE [LARGE SCALE GENOMIC DNA]</scope>
    <source>
        <strain evidence="3">CBS 568.67</strain>
    </source>
</reference>
<dbReference type="Proteomes" id="UP000332933">
    <property type="component" value="Unassembled WGS sequence"/>
</dbReference>
<organism evidence="3 4">
    <name type="scientific">Aphanomyces stellatus</name>
    <dbReference type="NCBI Taxonomy" id="120398"/>
    <lineage>
        <taxon>Eukaryota</taxon>
        <taxon>Sar</taxon>
        <taxon>Stramenopiles</taxon>
        <taxon>Oomycota</taxon>
        <taxon>Saprolegniomycetes</taxon>
        <taxon>Saprolegniales</taxon>
        <taxon>Verrucalvaceae</taxon>
        <taxon>Aphanomyces</taxon>
    </lineage>
</organism>
<dbReference type="SMART" id="SM00671">
    <property type="entry name" value="SEL1"/>
    <property type="match status" value="3"/>
</dbReference>
<dbReference type="InterPro" id="IPR011990">
    <property type="entry name" value="TPR-like_helical_dom_sf"/>
</dbReference>
<dbReference type="Pfam" id="PF08238">
    <property type="entry name" value="Sel1"/>
    <property type="match status" value="4"/>
</dbReference>
<dbReference type="GO" id="GO:0005789">
    <property type="term" value="C:endoplasmic reticulum membrane"/>
    <property type="evidence" value="ECO:0007669"/>
    <property type="project" value="TreeGrafter"/>
</dbReference>
<evidence type="ECO:0000256" key="1">
    <source>
        <dbReference type="ARBA" id="ARBA00038101"/>
    </source>
</evidence>
<protein>
    <submittedName>
        <fullName evidence="3">Aste57867_22061 protein</fullName>
    </submittedName>
</protein>
<dbReference type="InterPro" id="IPR050767">
    <property type="entry name" value="Sel1_AlgK"/>
</dbReference>
<name>A0A485LP56_9STRA</name>
<dbReference type="SUPFAM" id="SSF81901">
    <property type="entry name" value="HCP-like"/>
    <property type="match status" value="1"/>
</dbReference>
<sequence>MLQRLVGRSAAAAAALGLSTCLPMSTSTKAPTLDDELARIRVTEKETRERWIKDEDNWRQLPSRFWPAHQPPTSAQPGLEANVLTFCNKQLTSFDQDACRRTRFDLATVLVFNSIDPEAGFKLYESLAAEGDVDAIVATGVCLVEGFGVDQDYTRGVPYLHRASDLGHPQADFELATLFYTGAAAPALPASDDLALEYFERAMTNGRFSYATFMVADMLFDRGDASQYGRAMRLLYEAAEKGHRYARQEVLRLLKGEHRILKQVEAAKQPTK</sequence>
<dbReference type="EMBL" id="VJMH01007015">
    <property type="protein sequence ID" value="KAF0686096.1"/>
    <property type="molecule type" value="Genomic_DNA"/>
</dbReference>
<dbReference type="AlphaFoldDB" id="A0A485LP56"/>
<accession>A0A485LP56</accession>